<reference evidence="2 3" key="1">
    <citation type="submission" date="2021-06" db="EMBL/GenBank/DDBJ databases">
        <title>Caerostris darwini draft genome.</title>
        <authorList>
            <person name="Kono N."/>
            <person name="Arakawa K."/>
        </authorList>
    </citation>
    <scope>NUCLEOTIDE SEQUENCE [LARGE SCALE GENOMIC DNA]</scope>
</reference>
<dbReference type="EMBL" id="BPLQ01015732">
    <property type="protein sequence ID" value="GIY91292.1"/>
    <property type="molecule type" value="Genomic_DNA"/>
</dbReference>
<accession>A0AAV4X9J7</accession>
<evidence type="ECO:0000256" key="1">
    <source>
        <dbReference type="SAM" id="MobiDB-lite"/>
    </source>
</evidence>
<name>A0AAV4X9J7_9ARAC</name>
<proteinExistence type="predicted"/>
<evidence type="ECO:0000313" key="2">
    <source>
        <dbReference type="EMBL" id="GIY91292.1"/>
    </source>
</evidence>
<feature type="region of interest" description="Disordered" evidence="1">
    <location>
        <begin position="19"/>
        <end position="39"/>
    </location>
</feature>
<evidence type="ECO:0000313" key="3">
    <source>
        <dbReference type="Proteomes" id="UP001054837"/>
    </source>
</evidence>
<keyword evidence="3" id="KW-1185">Reference proteome</keyword>
<sequence length="84" mass="9170">MKFARFEKGTEEYLVAHEDGKSKSPCNDSSHFGRSLRKNSSDRIGWGELPGAVIRLGDDSDSACTVRSLMGVHGKNGQTEELKG</sequence>
<comment type="caution">
    <text evidence="2">The sequence shown here is derived from an EMBL/GenBank/DDBJ whole genome shotgun (WGS) entry which is preliminary data.</text>
</comment>
<dbReference type="Proteomes" id="UP001054837">
    <property type="component" value="Unassembled WGS sequence"/>
</dbReference>
<dbReference type="AlphaFoldDB" id="A0AAV4X9J7"/>
<organism evidence="2 3">
    <name type="scientific">Caerostris darwini</name>
    <dbReference type="NCBI Taxonomy" id="1538125"/>
    <lineage>
        <taxon>Eukaryota</taxon>
        <taxon>Metazoa</taxon>
        <taxon>Ecdysozoa</taxon>
        <taxon>Arthropoda</taxon>
        <taxon>Chelicerata</taxon>
        <taxon>Arachnida</taxon>
        <taxon>Araneae</taxon>
        <taxon>Araneomorphae</taxon>
        <taxon>Entelegynae</taxon>
        <taxon>Araneoidea</taxon>
        <taxon>Araneidae</taxon>
        <taxon>Caerostris</taxon>
    </lineage>
</organism>
<protein>
    <submittedName>
        <fullName evidence="2">Uncharacterized protein</fullName>
    </submittedName>
</protein>
<gene>
    <name evidence="2" type="ORF">CDAR_371531</name>
</gene>